<protein>
    <submittedName>
        <fullName evidence="1">Uncharacterized protein</fullName>
    </submittedName>
</protein>
<keyword evidence="2" id="KW-1185">Reference proteome</keyword>
<dbReference type="AlphaFoldDB" id="A0A0C9LQA0"/>
<gene>
    <name evidence="1" type="ORF">MAM1_0006d00768</name>
</gene>
<name>A0A0C9LQA0_9FUNG</name>
<evidence type="ECO:0000313" key="1">
    <source>
        <dbReference type="EMBL" id="GAN01335.1"/>
    </source>
</evidence>
<proteinExistence type="predicted"/>
<organism evidence="1">
    <name type="scientific">Mucor ambiguus</name>
    <dbReference type="NCBI Taxonomy" id="91626"/>
    <lineage>
        <taxon>Eukaryota</taxon>
        <taxon>Fungi</taxon>
        <taxon>Fungi incertae sedis</taxon>
        <taxon>Mucoromycota</taxon>
        <taxon>Mucoromycotina</taxon>
        <taxon>Mucoromycetes</taxon>
        <taxon>Mucorales</taxon>
        <taxon>Mucorineae</taxon>
        <taxon>Mucoraceae</taxon>
        <taxon>Mucor</taxon>
    </lineage>
</organism>
<dbReference type="EMBL" id="DF836295">
    <property type="protein sequence ID" value="GAN01335.1"/>
    <property type="molecule type" value="Genomic_DNA"/>
</dbReference>
<dbReference type="Proteomes" id="UP000053815">
    <property type="component" value="Unassembled WGS sequence"/>
</dbReference>
<evidence type="ECO:0000313" key="2">
    <source>
        <dbReference type="Proteomes" id="UP000053815"/>
    </source>
</evidence>
<reference evidence="1" key="1">
    <citation type="submission" date="2014-09" db="EMBL/GenBank/DDBJ databases">
        <title>Draft genome sequence of an oleaginous Mucoromycotina fungus Mucor ambiguus NBRC6742.</title>
        <authorList>
            <person name="Takeda I."/>
            <person name="Yamane N."/>
            <person name="Morita T."/>
            <person name="Tamano K."/>
            <person name="Machida M."/>
            <person name="Baker S."/>
            <person name="Koike H."/>
        </authorList>
    </citation>
    <scope>NUCLEOTIDE SEQUENCE</scope>
    <source>
        <strain evidence="1">NBRC 6742</strain>
    </source>
</reference>
<sequence length="105" mass="10981">MLKGILFLINRLYNITITSIDVTTISNVTTYLLKHISGSPSAVKSTTVVTANPNFATTTAAATVNASDATVDTEAAANAQAQSARFTSKPKLLCGVYLLNTTSVV</sequence>
<accession>A0A0C9LQA0</accession>